<gene>
    <name evidence="2" type="ORF">FOB60_005776</name>
</gene>
<sequence length="477" mass="53139">MSKSAKVVIIGAGVSGLKAAEVLLSSGKLDKNDLLILEAQDRVGGRLQDTKIEDSKLGIKYALGALWYHDTLANTPLRDLQEKGLVKVGDVYYDDLDAPTFTKDGVLDVSSSKLNRALEEASQFFPLFFNDETPDLSCDEVVTEYIKAHEKLLTEEQKEYLNRGMRLLEIWHGIPSVKASGRMALLKHEGRNLLNKKGFTFLIDTLKKEIPDSCFLLKQPVRSITQEMRAKKSIMVETKNGLTVETDFLIVTVPLSILKLDSNDEYGITWSPPLPKPLKGVIDNLGFAALGKVFFEFDRIWWDNKEERFQVFPNKVEASEVDHALEKLPPPFTFPALVVNYAKLYPNKLGGSLAILTPSPLTNYLESHPNEAWTYFKPMLEKIAIKPIEDPVNTLVTDWTKNPFIRGSYTAIPAETADLALLNAMEHESLGLEGSNIRFAGEHTVSKGTGCVHGAYDSGIREADWVLNALSKPSSKL</sequence>
<protein>
    <submittedName>
        <fullName evidence="2">Flavin containing amine oxidoreductase family protein</fullName>
    </submittedName>
</protein>
<dbReference type="Pfam" id="PF01593">
    <property type="entry name" value="Amino_oxidase"/>
    <property type="match status" value="1"/>
</dbReference>
<dbReference type="AlphaFoldDB" id="A0A8X7T9I8"/>
<dbReference type="InterPro" id="IPR002937">
    <property type="entry name" value="Amino_oxidase"/>
</dbReference>
<dbReference type="EMBL" id="JABWAB010000014">
    <property type="protein sequence ID" value="KAF6042577.1"/>
    <property type="molecule type" value="Genomic_DNA"/>
</dbReference>
<dbReference type="GO" id="GO:0016491">
    <property type="term" value="F:oxidoreductase activity"/>
    <property type="evidence" value="ECO:0007669"/>
    <property type="project" value="InterPro"/>
</dbReference>
<dbReference type="InterPro" id="IPR036188">
    <property type="entry name" value="FAD/NAD-bd_sf"/>
</dbReference>
<reference evidence="2" key="1">
    <citation type="submission" date="2020-03" db="EMBL/GenBank/DDBJ databases">
        <title>FDA dAtabase for Regulatory Grade micrObial Sequences (FDA-ARGOS): Supporting development and validation of Infectious Disease Dx tests.</title>
        <authorList>
            <person name="Campos J."/>
            <person name="Goldberg B."/>
            <person name="Tallon L."/>
            <person name="Sadzewicz L."/>
            <person name="Vavikolanu K."/>
            <person name="Mehta A."/>
            <person name="Aluvathingal J."/>
            <person name="Nadendla S."/>
            <person name="Nandy P."/>
            <person name="Geyer C."/>
            <person name="Yan Y."/>
            <person name="Sichtig H."/>
        </authorList>
    </citation>
    <scope>NUCLEOTIDE SEQUENCE [LARGE SCALE GENOMIC DNA]</scope>
    <source>
        <strain evidence="2">FDAARGOS_652</strain>
    </source>
</reference>
<dbReference type="Gene3D" id="3.90.660.10">
    <property type="match status" value="1"/>
</dbReference>
<dbReference type="SUPFAM" id="SSF51905">
    <property type="entry name" value="FAD/NAD(P)-binding domain"/>
    <property type="match status" value="1"/>
</dbReference>
<evidence type="ECO:0000313" key="2">
    <source>
        <dbReference type="EMBL" id="KAF6042577.1"/>
    </source>
</evidence>
<dbReference type="PANTHER" id="PTHR10742:SF410">
    <property type="entry name" value="LYSINE-SPECIFIC HISTONE DEMETHYLASE 2"/>
    <property type="match status" value="1"/>
</dbReference>
<feature type="domain" description="Amine oxidase" evidence="1">
    <location>
        <begin position="14"/>
        <end position="466"/>
    </location>
</feature>
<comment type="caution">
    <text evidence="2">The sequence shown here is derived from an EMBL/GenBank/DDBJ whole genome shotgun (WGS) entry which is preliminary data.</text>
</comment>
<dbReference type="SUPFAM" id="SSF54373">
    <property type="entry name" value="FAD-linked reductases, C-terminal domain"/>
    <property type="match status" value="1"/>
</dbReference>
<dbReference type="Proteomes" id="UP000590412">
    <property type="component" value="Unassembled WGS sequence"/>
</dbReference>
<dbReference type="InterPro" id="IPR050281">
    <property type="entry name" value="Flavin_monoamine_oxidase"/>
</dbReference>
<dbReference type="OrthoDB" id="5046242at2759"/>
<organism evidence="2 3">
    <name type="scientific">Candida parapsilosis</name>
    <name type="common">Yeast</name>
    <dbReference type="NCBI Taxonomy" id="5480"/>
    <lineage>
        <taxon>Eukaryota</taxon>
        <taxon>Fungi</taxon>
        <taxon>Dikarya</taxon>
        <taxon>Ascomycota</taxon>
        <taxon>Saccharomycotina</taxon>
        <taxon>Pichiomycetes</taxon>
        <taxon>Debaryomycetaceae</taxon>
        <taxon>Candida/Lodderomyces clade</taxon>
        <taxon>Candida</taxon>
    </lineage>
</organism>
<name>A0A8X7T9I8_CANPA</name>
<evidence type="ECO:0000259" key="1">
    <source>
        <dbReference type="Pfam" id="PF01593"/>
    </source>
</evidence>
<dbReference type="Gene3D" id="3.50.50.60">
    <property type="entry name" value="FAD/NAD(P)-binding domain"/>
    <property type="match status" value="1"/>
</dbReference>
<accession>A0A8X7T9I8</accession>
<proteinExistence type="predicted"/>
<dbReference type="PANTHER" id="PTHR10742">
    <property type="entry name" value="FLAVIN MONOAMINE OXIDASE"/>
    <property type="match status" value="1"/>
</dbReference>
<evidence type="ECO:0000313" key="3">
    <source>
        <dbReference type="Proteomes" id="UP000590412"/>
    </source>
</evidence>